<accession>A0A9D4F5M0</accession>
<name>A0A9D4F5M0_DREPO</name>
<dbReference type="EMBL" id="JAIWYP010000007">
    <property type="protein sequence ID" value="KAH3792192.1"/>
    <property type="molecule type" value="Genomic_DNA"/>
</dbReference>
<organism evidence="2 3">
    <name type="scientific">Dreissena polymorpha</name>
    <name type="common">Zebra mussel</name>
    <name type="synonym">Mytilus polymorpha</name>
    <dbReference type="NCBI Taxonomy" id="45954"/>
    <lineage>
        <taxon>Eukaryota</taxon>
        <taxon>Metazoa</taxon>
        <taxon>Spiralia</taxon>
        <taxon>Lophotrochozoa</taxon>
        <taxon>Mollusca</taxon>
        <taxon>Bivalvia</taxon>
        <taxon>Autobranchia</taxon>
        <taxon>Heteroconchia</taxon>
        <taxon>Euheterodonta</taxon>
        <taxon>Imparidentia</taxon>
        <taxon>Neoheterodontei</taxon>
        <taxon>Myida</taxon>
        <taxon>Dreissenoidea</taxon>
        <taxon>Dreissenidae</taxon>
        <taxon>Dreissena</taxon>
    </lineage>
</organism>
<keyword evidence="3" id="KW-1185">Reference proteome</keyword>
<protein>
    <submittedName>
        <fullName evidence="2">Uncharacterized protein</fullName>
    </submittedName>
</protein>
<evidence type="ECO:0000313" key="2">
    <source>
        <dbReference type="EMBL" id="KAH3792192.1"/>
    </source>
</evidence>
<evidence type="ECO:0000313" key="3">
    <source>
        <dbReference type="Proteomes" id="UP000828390"/>
    </source>
</evidence>
<reference evidence="2" key="1">
    <citation type="journal article" date="2019" name="bioRxiv">
        <title>The Genome of the Zebra Mussel, Dreissena polymorpha: A Resource for Invasive Species Research.</title>
        <authorList>
            <person name="McCartney M.A."/>
            <person name="Auch B."/>
            <person name="Kono T."/>
            <person name="Mallez S."/>
            <person name="Zhang Y."/>
            <person name="Obille A."/>
            <person name="Becker A."/>
            <person name="Abrahante J.E."/>
            <person name="Garbe J."/>
            <person name="Badalamenti J.P."/>
            <person name="Herman A."/>
            <person name="Mangelson H."/>
            <person name="Liachko I."/>
            <person name="Sullivan S."/>
            <person name="Sone E.D."/>
            <person name="Koren S."/>
            <person name="Silverstein K.A.T."/>
            <person name="Beckman K.B."/>
            <person name="Gohl D.M."/>
        </authorList>
    </citation>
    <scope>NUCLEOTIDE SEQUENCE</scope>
    <source>
        <strain evidence="2">Duluth1</strain>
        <tissue evidence="2">Whole animal</tissue>
    </source>
</reference>
<dbReference type="AlphaFoldDB" id="A0A9D4F5M0"/>
<gene>
    <name evidence="2" type="ORF">DPMN_145683</name>
</gene>
<evidence type="ECO:0000256" key="1">
    <source>
        <dbReference type="SAM" id="MobiDB-lite"/>
    </source>
</evidence>
<dbReference type="Proteomes" id="UP000828390">
    <property type="component" value="Unassembled WGS sequence"/>
</dbReference>
<sequence length="149" mass="15487">MSQLYNMQNLKVSTRNSATTLISPDGSSCLSSRYPLIILGHYPKGAGEHYIALCYNRHVLERIVDTSAQVTWETDPPTIDDDLNVSGDYLSAGGDYLSAGGDDLSAGGDDLTAGGDNLSAGGDDLSAGGDDLSAGGDDLSAGGSPERWR</sequence>
<proteinExistence type="predicted"/>
<reference evidence="2" key="2">
    <citation type="submission" date="2020-11" db="EMBL/GenBank/DDBJ databases">
        <authorList>
            <person name="McCartney M.A."/>
            <person name="Auch B."/>
            <person name="Kono T."/>
            <person name="Mallez S."/>
            <person name="Becker A."/>
            <person name="Gohl D.M."/>
            <person name="Silverstein K.A.T."/>
            <person name="Koren S."/>
            <person name="Bechman K.B."/>
            <person name="Herman A."/>
            <person name="Abrahante J.E."/>
            <person name="Garbe J."/>
        </authorList>
    </citation>
    <scope>NUCLEOTIDE SEQUENCE</scope>
    <source>
        <strain evidence="2">Duluth1</strain>
        <tissue evidence="2">Whole animal</tissue>
    </source>
</reference>
<feature type="region of interest" description="Disordered" evidence="1">
    <location>
        <begin position="105"/>
        <end position="149"/>
    </location>
</feature>
<comment type="caution">
    <text evidence="2">The sequence shown here is derived from an EMBL/GenBank/DDBJ whole genome shotgun (WGS) entry which is preliminary data.</text>
</comment>